<proteinExistence type="predicted"/>
<reference evidence="1 2" key="1">
    <citation type="journal article" date="2024" name="G3 (Bethesda)">
        <title>Genome assembly of Hibiscus sabdariffa L. provides insights into metabolisms of medicinal natural products.</title>
        <authorList>
            <person name="Kim T."/>
        </authorList>
    </citation>
    <scope>NUCLEOTIDE SEQUENCE [LARGE SCALE GENOMIC DNA]</scope>
    <source>
        <strain evidence="1">TK-2024</strain>
        <tissue evidence="1">Old leaves</tissue>
    </source>
</reference>
<protein>
    <submittedName>
        <fullName evidence="1">Uncharacterized protein</fullName>
    </submittedName>
</protein>
<dbReference type="Proteomes" id="UP001472677">
    <property type="component" value="Unassembled WGS sequence"/>
</dbReference>
<evidence type="ECO:0000313" key="2">
    <source>
        <dbReference type="Proteomes" id="UP001472677"/>
    </source>
</evidence>
<name>A0ABR2CBZ0_9ROSI</name>
<dbReference type="EMBL" id="JBBPBM010000056">
    <property type="protein sequence ID" value="KAK8517017.1"/>
    <property type="molecule type" value="Genomic_DNA"/>
</dbReference>
<sequence>MQHQSWALGAGCAVGRPAGGLLLHLAAAGKRPTGCTAGGPAARTGVAGQEAVVREQGPVAEQGPGAWIGAAGGPAGGPAARTGVAGSCWGCCSHHVGSHGYRRWIRRCVSEAVVAHFYGLGYVFEPLYLKKKIQKESEKLKIQNQLGRCVYL</sequence>
<organism evidence="1 2">
    <name type="scientific">Hibiscus sabdariffa</name>
    <name type="common">roselle</name>
    <dbReference type="NCBI Taxonomy" id="183260"/>
    <lineage>
        <taxon>Eukaryota</taxon>
        <taxon>Viridiplantae</taxon>
        <taxon>Streptophyta</taxon>
        <taxon>Embryophyta</taxon>
        <taxon>Tracheophyta</taxon>
        <taxon>Spermatophyta</taxon>
        <taxon>Magnoliopsida</taxon>
        <taxon>eudicotyledons</taxon>
        <taxon>Gunneridae</taxon>
        <taxon>Pentapetalae</taxon>
        <taxon>rosids</taxon>
        <taxon>malvids</taxon>
        <taxon>Malvales</taxon>
        <taxon>Malvaceae</taxon>
        <taxon>Malvoideae</taxon>
        <taxon>Hibiscus</taxon>
    </lineage>
</organism>
<accession>A0ABR2CBZ0</accession>
<gene>
    <name evidence="1" type="ORF">V6N12_032217</name>
</gene>
<comment type="caution">
    <text evidence="1">The sequence shown here is derived from an EMBL/GenBank/DDBJ whole genome shotgun (WGS) entry which is preliminary data.</text>
</comment>
<evidence type="ECO:0000313" key="1">
    <source>
        <dbReference type="EMBL" id="KAK8517017.1"/>
    </source>
</evidence>
<keyword evidence="2" id="KW-1185">Reference proteome</keyword>